<comment type="caution">
    <text evidence="1">The sequence shown here is derived from an EMBL/GenBank/DDBJ whole genome shotgun (WGS) entry which is preliminary data.</text>
</comment>
<name>A0ABS0IKI3_9BACT</name>
<organism evidence="1 2">
    <name type="scientific">Hymenobacter jeongseonensis</name>
    <dbReference type="NCBI Taxonomy" id="2791027"/>
    <lineage>
        <taxon>Bacteria</taxon>
        <taxon>Pseudomonadati</taxon>
        <taxon>Bacteroidota</taxon>
        <taxon>Cytophagia</taxon>
        <taxon>Cytophagales</taxon>
        <taxon>Hymenobacteraceae</taxon>
        <taxon>Hymenobacter</taxon>
    </lineage>
</organism>
<evidence type="ECO:0000313" key="2">
    <source>
        <dbReference type="Proteomes" id="UP000597617"/>
    </source>
</evidence>
<dbReference type="EMBL" id="JADQDQ010000007">
    <property type="protein sequence ID" value="MBF9238677.1"/>
    <property type="molecule type" value="Genomic_DNA"/>
</dbReference>
<dbReference type="RefSeq" id="WP_196283059.1">
    <property type="nucleotide sequence ID" value="NZ_JADQDQ010000007.1"/>
</dbReference>
<dbReference type="Proteomes" id="UP000597617">
    <property type="component" value="Unassembled WGS sequence"/>
</dbReference>
<accession>A0ABS0IKI3</accession>
<evidence type="ECO:0000313" key="1">
    <source>
        <dbReference type="EMBL" id="MBF9238677.1"/>
    </source>
</evidence>
<gene>
    <name evidence="1" type="ORF">I2I05_14830</name>
</gene>
<proteinExistence type="predicted"/>
<reference evidence="1 2" key="1">
    <citation type="submission" date="2020-11" db="EMBL/GenBank/DDBJ databases">
        <authorList>
            <person name="Kim M.K."/>
        </authorList>
    </citation>
    <scope>NUCLEOTIDE SEQUENCE [LARGE SCALE GENOMIC DNA]</scope>
    <source>
        <strain evidence="1 2">BT683</strain>
    </source>
</reference>
<sequence length="108" mass="12242">MELPLSIEELKQELERALPDYSYYINSYLFDKVLIAKKANFSGAEIRLTKKQLKVGYCVPSTWGASFAANFGLLGVFVVRKFVKDALEPRDSVLEYLSARYSPVKKGL</sequence>
<protein>
    <submittedName>
        <fullName evidence="1">Uncharacterized protein</fullName>
    </submittedName>
</protein>
<keyword evidence="2" id="KW-1185">Reference proteome</keyword>